<dbReference type="EMBL" id="CAJOBF010004360">
    <property type="protein sequence ID" value="CAF4135203.1"/>
    <property type="molecule type" value="Genomic_DNA"/>
</dbReference>
<proteinExistence type="predicted"/>
<reference evidence="3" key="1">
    <citation type="submission" date="2021-02" db="EMBL/GenBank/DDBJ databases">
        <authorList>
            <person name="Nowell W R."/>
        </authorList>
    </citation>
    <scope>NUCLEOTIDE SEQUENCE</scope>
</reference>
<sequence>MDTFLSDPTADCHAPNPDLIASIQLKNNIKVRAATTEEQSSSILHSALRNYPILAVGALPKTETLMVTIRRQCINDKTDADGRLPDRLRKTDRGEDFILFEDEKLIIFSSKINLSLLKENKHWFADGTFKVCPDDFYQLFTLHAMMTDTIIPLVYGLLIGKSNNDYNLFFEKIFEQDDFQPESIMTDFETGTIKSVKEKLPIYNVVHKGCLFHFSQAIWRQVQNKNLATKYKEDDDIVMAFDLVAGQFDDDADDFLDYFEKTWIGEPRRRGTGRKKPLFDHKLWNIYDRIIADIPRSNNSVEGWHNSFASRVPINHPNIIKLAEKIRREQSKFEIDIAKILQGH</sequence>
<name>A0A819XFK3_9BILA</name>
<feature type="domain" description="MULE transposase" evidence="1">
    <location>
        <begin position="123"/>
        <end position="216"/>
    </location>
</feature>
<evidence type="ECO:0000313" key="5">
    <source>
        <dbReference type="Proteomes" id="UP000663866"/>
    </source>
</evidence>
<keyword evidence="5" id="KW-1185">Reference proteome</keyword>
<evidence type="ECO:0000313" key="2">
    <source>
        <dbReference type="EMBL" id="CAF4128120.1"/>
    </source>
</evidence>
<dbReference type="Pfam" id="PF10551">
    <property type="entry name" value="MULE"/>
    <property type="match status" value="1"/>
</dbReference>
<protein>
    <recommendedName>
        <fullName evidence="1">MULE transposase domain-containing protein</fullName>
    </recommendedName>
</protein>
<accession>A0A819XFK3</accession>
<organism evidence="3 4">
    <name type="scientific">Rotaria magnacalcarata</name>
    <dbReference type="NCBI Taxonomy" id="392030"/>
    <lineage>
        <taxon>Eukaryota</taxon>
        <taxon>Metazoa</taxon>
        <taxon>Spiralia</taxon>
        <taxon>Gnathifera</taxon>
        <taxon>Rotifera</taxon>
        <taxon>Eurotatoria</taxon>
        <taxon>Bdelloidea</taxon>
        <taxon>Philodinida</taxon>
        <taxon>Philodinidae</taxon>
        <taxon>Rotaria</taxon>
    </lineage>
</organism>
<dbReference type="PANTHER" id="PTHR47160">
    <property type="entry name" value="PUTATIVE-RELATED"/>
    <property type="match status" value="1"/>
</dbReference>
<dbReference type="AlphaFoldDB" id="A0A819XFK3"/>
<evidence type="ECO:0000313" key="3">
    <source>
        <dbReference type="EMBL" id="CAF4135203.1"/>
    </source>
</evidence>
<dbReference type="InterPro" id="IPR018289">
    <property type="entry name" value="MULE_transposase_dom"/>
</dbReference>
<evidence type="ECO:0000259" key="1">
    <source>
        <dbReference type="Pfam" id="PF10551"/>
    </source>
</evidence>
<dbReference type="PANTHER" id="PTHR47160:SF10">
    <property type="entry name" value="MULE TRANSPOSASE DOMAIN-CONTAINING PROTEIN"/>
    <property type="match status" value="1"/>
</dbReference>
<dbReference type="EMBL" id="CAJOBG010004834">
    <property type="protein sequence ID" value="CAF4128120.1"/>
    <property type="molecule type" value="Genomic_DNA"/>
</dbReference>
<evidence type="ECO:0000313" key="4">
    <source>
        <dbReference type="Proteomes" id="UP000663842"/>
    </source>
</evidence>
<comment type="caution">
    <text evidence="3">The sequence shown here is derived from an EMBL/GenBank/DDBJ whole genome shotgun (WGS) entry which is preliminary data.</text>
</comment>
<dbReference type="Proteomes" id="UP000663842">
    <property type="component" value="Unassembled WGS sequence"/>
</dbReference>
<dbReference type="Proteomes" id="UP000663866">
    <property type="component" value="Unassembled WGS sequence"/>
</dbReference>
<gene>
    <name evidence="2" type="ORF">OVN521_LOCUS22358</name>
    <name evidence="3" type="ORF">UXM345_LOCUS24242</name>
</gene>